<dbReference type="Proteomes" id="UP000054886">
    <property type="component" value="Unassembled WGS sequence"/>
</dbReference>
<evidence type="ECO:0000313" key="14">
    <source>
        <dbReference type="EMBL" id="KTB04724.1"/>
    </source>
</evidence>
<evidence type="ECO:0000256" key="1">
    <source>
        <dbReference type="ARBA" id="ARBA00004123"/>
    </source>
</evidence>
<dbReference type="CDD" id="cd13303">
    <property type="entry name" value="PH1-like_Rtt106"/>
    <property type="match status" value="1"/>
</dbReference>
<dbReference type="GO" id="GO:0003690">
    <property type="term" value="F:double-stranded DNA binding"/>
    <property type="evidence" value="ECO:0007669"/>
    <property type="project" value="EnsemblFungi"/>
</dbReference>
<dbReference type="InterPro" id="IPR050454">
    <property type="entry name" value="RTT106/SSRP1_HistChap/FACT"/>
</dbReference>
<evidence type="ECO:0000256" key="7">
    <source>
        <dbReference type="ARBA" id="ARBA00023015"/>
    </source>
</evidence>
<keyword evidence="10" id="KW-0143">Chaperone</keyword>
<evidence type="ECO:0000256" key="4">
    <source>
        <dbReference type="ARBA" id="ARBA00017355"/>
    </source>
</evidence>
<sequence length="453" mass="51392">MSSFDFLNELPKELQNKIRNITRALPSSLEVFQELYNYGLSHSDNIEKKRKVTSNGVIDEQNIIFSLKNVSVLSPIRKKLDLVLHLSSIDHKPQLSLVKNGVSEFSISNLKDNVKMGTFLPVPEKPNLLYLFVQLKKVNDKDQDPILLTMNKENVLTEFKSMGLIGQEVDDFNKCTEYIRKQAILTGFKIANPFNPSVEQPVPSFHVECHRGTKEGTLYFLPEIIIFGFKKPILVFESSNIESISYSSITRLTFNVTLIKKVDDGYGTKFEFSMIDQTEYSKIDDYVKLKQVKDESMSEELKAKTANKNKQQNNTSDQPSALQEATKQMETEGNINEIPFDSEDDEEADGNFEDNSDLSDGSEVEEEDNEEENEEDEEADGGDYAEEDFEEDEIIQEQANPAVNQLISKTTPINKNSSNAGLFDFPIETPSFDIPIELEDNEDDEEGSGVEYD</sequence>
<feature type="compositionally biased region" description="Low complexity" evidence="12">
    <location>
        <begin position="304"/>
        <end position="315"/>
    </location>
</feature>
<dbReference type="GO" id="GO:0031491">
    <property type="term" value="F:nucleosome binding"/>
    <property type="evidence" value="ECO:0007669"/>
    <property type="project" value="TreeGrafter"/>
</dbReference>
<feature type="compositionally biased region" description="Polar residues" evidence="12">
    <location>
        <begin position="316"/>
        <end position="334"/>
    </location>
</feature>
<evidence type="ECO:0000313" key="15">
    <source>
        <dbReference type="Proteomes" id="UP000054886"/>
    </source>
</evidence>
<dbReference type="GO" id="GO:0031507">
    <property type="term" value="P:heterochromatin formation"/>
    <property type="evidence" value="ECO:0007669"/>
    <property type="project" value="EnsemblFungi"/>
</dbReference>
<keyword evidence="11" id="KW-0539">Nucleus</keyword>
<keyword evidence="8" id="KW-0238">DNA-binding</keyword>
<evidence type="ECO:0000256" key="3">
    <source>
        <dbReference type="ARBA" id="ARBA00006159"/>
    </source>
</evidence>
<dbReference type="EMBL" id="LLZZ01000116">
    <property type="protein sequence ID" value="KTB04724.1"/>
    <property type="molecule type" value="Genomic_DNA"/>
</dbReference>
<dbReference type="PANTHER" id="PTHR45849:SF3">
    <property type="entry name" value="HISTONE CHAPERONE RTT106"/>
    <property type="match status" value="1"/>
</dbReference>
<accession>A0A0W0DW61</accession>
<reference evidence="14 15" key="1">
    <citation type="submission" date="2015-10" db="EMBL/GenBank/DDBJ databases">
        <title>Draft genomes sequences of Candida glabrata isolates 1A, 1B, 2A, 2B, 3A and 3B.</title>
        <authorList>
            <person name="Haavelsrud O.E."/>
            <person name="Gaustad P."/>
        </authorList>
    </citation>
    <scope>NUCLEOTIDE SEQUENCE [LARGE SCALE GENOMIC DNA]</scope>
    <source>
        <strain evidence="14">910700640</strain>
    </source>
</reference>
<comment type="subcellular location">
    <subcellularLocation>
        <location evidence="2">Chromosome</location>
    </subcellularLocation>
    <subcellularLocation>
        <location evidence="1">Nucleus</location>
    </subcellularLocation>
</comment>
<organism evidence="14 15">
    <name type="scientific">Candida glabrata</name>
    <name type="common">Yeast</name>
    <name type="synonym">Torulopsis glabrata</name>
    <dbReference type="NCBI Taxonomy" id="5478"/>
    <lineage>
        <taxon>Eukaryota</taxon>
        <taxon>Fungi</taxon>
        <taxon>Dikarya</taxon>
        <taxon>Ascomycota</taxon>
        <taxon>Saccharomycotina</taxon>
        <taxon>Saccharomycetes</taxon>
        <taxon>Saccharomycetales</taxon>
        <taxon>Saccharomycetaceae</taxon>
        <taxon>Nakaseomyces</taxon>
    </lineage>
</organism>
<dbReference type="InterPro" id="IPR040770">
    <property type="entry name" value="Rtt106_PH"/>
</dbReference>
<evidence type="ECO:0000259" key="13">
    <source>
        <dbReference type="SMART" id="SM01287"/>
    </source>
</evidence>
<keyword evidence="9" id="KW-0804">Transcription</keyword>
<dbReference type="Pfam" id="PF18469">
    <property type="entry name" value="PH_18"/>
    <property type="match status" value="1"/>
</dbReference>
<dbReference type="GO" id="GO:0006368">
    <property type="term" value="P:transcription elongation by RNA polymerase II"/>
    <property type="evidence" value="ECO:0007669"/>
    <property type="project" value="EnsemblFungi"/>
</dbReference>
<dbReference type="GO" id="GO:0042393">
    <property type="term" value="F:histone binding"/>
    <property type="evidence" value="ECO:0007669"/>
    <property type="project" value="EnsemblFungi"/>
</dbReference>
<feature type="domain" description="Histone chaperone RTT106/FACT complex subunit SPT16-like middle" evidence="13">
    <location>
        <begin position="204"/>
        <end position="297"/>
    </location>
</feature>
<dbReference type="SMR" id="A0A0W0DW61"/>
<name>A0A0W0DW61_CANGB</name>
<dbReference type="PhylomeDB" id="A0A0W0DW61"/>
<dbReference type="InterPro" id="IPR013719">
    <property type="entry name" value="RTT106/SPT16-like_middle_dom"/>
</dbReference>
<dbReference type="VEuPathDB" id="FungiDB:GWK60_H08019"/>
<dbReference type="SMART" id="SM01287">
    <property type="entry name" value="Rtt106"/>
    <property type="match status" value="1"/>
</dbReference>
<comment type="caution">
    <text evidence="14">The sequence shown here is derived from an EMBL/GenBank/DDBJ whole genome shotgun (WGS) entry which is preliminary data.</text>
</comment>
<dbReference type="OMA" id="TRLTFNV"/>
<evidence type="ECO:0000256" key="9">
    <source>
        <dbReference type="ARBA" id="ARBA00023163"/>
    </source>
</evidence>
<dbReference type="AlphaFoldDB" id="A0A0W0DW61"/>
<dbReference type="GO" id="GO:0000122">
    <property type="term" value="P:negative regulation of transcription by RNA polymerase II"/>
    <property type="evidence" value="ECO:0007669"/>
    <property type="project" value="EnsemblFungi"/>
</dbReference>
<feature type="compositionally biased region" description="Polar residues" evidence="12">
    <location>
        <begin position="397"/>
        <end position="420"/>
    </location>
</feature>
<keyword evidence="7" id="KW-0805">Transcription regulation</keyword>
<dbReference type="GO" id="GO:0005634">
    <property type="term" value="C:nucleus"/>
    <property type="evidence" value="ECO:0007669"/>
    <property type="project" value="UniProtKB-SubCell"/>
</dbReference>
<dbReference type="VEuPathDB" id="FungiDB:B1J91_H08041g"/>
<dbReference type="GO" id="GO:0005694">
    <property type="term" value="C:chromosome"/>
    <property type="evidence" value="ECO:0007669"/>
    <property type="project" value="UniProtKB-SubCell"/>
</dbReference>
<dbReference type="CDD" id="cd11604">
    <property type="entry name" value="RTT106_N"/>
    <property type="match status" value="1"/>
</dbReference>
<gene>
    <name evidence="14" type="ORF">AO440_002241</name>
</gene>
<dbReference type="Pfam" id="PF18215">
    <property type="entry name" value="Rtt106_N"/>
    <property type="match status" value="1"/>
</dbReference>
<evidence type="ECO:0000256" key="11">
    <source>
        <dbReference type="ARBA" id="ARBA00023242"/>
    </source>
</evidence>
<dbReference type="Gene3D" id="2.30.29.120">
    <property type="match status" value="1"/>
</dbReference>
<comment type="similarity">
    <text evidence="3">Belongs to the RTT106 family.</text>
</comment>
<dbReference type="InterPro" id="IPR044891">
    <property type="entry name" value="Rtt106_N_sf"/>
</dbReference>
<dbReference type="Pfam" id="PF08512">
    <property type="entry name" value="Rttp106-like_middle"/>
    <property type="match status" value="1"/>
</dbReference>
<feature type="compositionally biased region" description="Acidic residues" evidence="12">
    <location>
        <begin position="340"/>
        <end position="395"/>
    </location>
</feature>
<evidence type="ECO:0000256" key="8">
    <source>
        <dbReference type="ARBA" id="ARBA00023125"/>
    </source>
</evidence>
<proteinExistence type="inferred from homology"/>
<dbReference type="Gene3D" id="6.10.10.70">
    <property type="entry name" value="RTT106-like"/>
    <property type="match status" value="1"/>
</dbReference>
<evidence type="ECO:0000256" key="5">
    <source>
        <dbReference type="ARBA" id="ARBA00018462"/>
    </source>
</evidence>
<dbReference type="GO" id="GO:0006335">
    <property type="term" value="P:DNA replication-dependent chromatin assembly"/>
    <property type="evidence" value="ECO:0007669"/>
    <property type="project" value="EnsemblFungi"/>
</dbReference>
<protein>
    <recommendedName>
        <fullName evidence="4">Histone chaperone RTT106</fullName>
    </recommendedName>
    <alternativeName>
        <fullName evidence="5">Histone chaperone rtt106</fullName>
    </alternativeName>
</protein>
<evidence type="ECO:0000256" key="6">
    <source>
        <dbReference type="ARBA" id="ARBA00022454"/>
    </source>
</evidence>
<dbReference type="Gene3D" id="2.30.29.30">
    <property type="entry name" value="Pleckstrin-homology domain (PH domain)/Phosphotyrosine-binding domain (PTB)"/>
    <property type="match status" value="1"/>
</dbReference>
<dbReference type="SUPFAM" id="SSF50729">
    <property type="entry name" value="PH domain-like"/>
    <property type="match status" value="1"/>
</dbReference>
<dbReference type="GO" id="GO:0042802">
    <property type="term" value="F:identical protein binding"/>
    <property type="evidence" value="ECO:0007669"/>
    <property type="project" value="EnsemblFungi"/>
</dbReference>
<keyword evidence="6" id="KW-0158">Chromosome</keyword>
<evidence type="ECO:0000256" key="2">
    <source>
        <dbReference type="ARBA" id="ARBA00004286"/>
    </source>
</evidence>
<dbReference type="PANTHER" id="PTHR45849">
    <property type="entry name" value="FACT COMPLEX SUBUNIT SSRP1"/>
    <property type="match status" value="1"/>
</dbReference>
<evidence type="ECO:0000256" key="10">
    <source>
        <dbReference type="ARBA" id="ARBA00023186"/>
    </source>
</evidence>
<feature type="region of interest" description="Disordered" evidence="12">
    <location>
        <begin position="299"/>
        <end position="426"/>
    </location>
</feature>
<dbReference type="VEuPathDB" id="FungiDB:GVI51_H07953"/>
<dbReference type="OrthoDB" id="75754at2759"/>
<evidence type="ECO:0000256" key="12">
    <source>
        <dbReference type="SAM" id="MobiDB-lite"/>
    </source>
</evidence>
<dbReference type="InterPro" id="IPR011993">
    <property type="entry name" value="PH-like_dom_sf"/>
</dbReference>
<dbReference type="InterPro" id="IPR040993">
    <property type="entry name" value="Rtt106_N"/>
</dbReference>
<dbReference type="VEuPathDB" id="FungiDB:CAGL0H08041g"/>